<feature type="transmembrane region" description="Helical" evidence="1">
    <location>
        <begin position="390"/>
        <end position="408"/>
    </location>
</feature>
<protein>
    <submittedName>
        <fullName evidence="2">DUF6297 family protein</fullName>
    </submittedName>
</protein>
<feature type="transmembrane region" description="Helical" evidence="1">
    <location>
        <begin position="150"/>
        <end position="168"/>
    </location>
</feature>
<keyword evidence="1" id="KW-0812">Transmembrane</keyword>
<keyword evidence="1" id="KW-0472">Membrane</keyword>
<dbReference type="InterPro" id="IPR046264">
    <property type="entry name" value="DUF6297"/>
</dbReference>
<gene>
    <name evidence="2" type="ORF">NZH93_11740</name>
</gene>
<feature type="transmembrane region" description="Helical" evidence="1">
    <location>
        <begin position="124"/>
        <end position="144"/>
    </location>
</feature>
<dbReference type="Pfam" id="PF19814">
    <property type="entry name" value="DUF6297"/>
    <property type="match status" value="1"/>
</dbReference>
<feature type="transmembrane region" description="Helical" evidence="1">
    <location>
        <begin position="208"/>
        <end position="228"/>
    </location>
</feature>
<dbReference type="RefSeq" id="WP_259623026.1">
    <property type="nucleotide sequence ID" value="NZ_JANYMP010000004.1"/>
</dbReference>
<organism evidence="2 3">
    <name type="scientific">Umezawaea endophytica</name>
    <dbReference type="NCBI Taxonomy" id="1654476"/>
    <lineage>
        <taxon>Bacteria</taxon>
        <taxon>Bacillati</taxon>
        <taxon>Actinomycetota</taxon>
        <taxon>Actinomycetes</taxon>
        <taxon>Pseudonocardiales</taxon>
        <taxon>Pseudonocardiaceae</taxon>
        <taxon>Umezawaea</taxon>
    </lineage>
</organism>
<dbReference type="EMBL" id="JANYMP010000004">
    <property type="protein sequence ID" value="MCS7477528.1"/>
    <property type="molecule type" value="Genomic_DNA"/>
</dbReference>
<name>A0A9X2VJ32_9PSEU</name>
<evidence type="ECO:0000313" key="2">
    <source>
        <dbReference type="EMBL" id="MCS7477528.1"/>
    </source>
</evidence>
<feature type="transmembrane region" description="Helical" evidence="1">
    <location>
        <begin position="80"/>
        <end position="104"/>
    </location>
</feature>
<evidence type="ECO:0000313" key="3">
    <source>
        <dbReference type="Proteomes" id="UP001141259"/>
    </source>
</evidence>
<accession>A0A9X2VJ32</accession>
<evidence type="ECO:0000256" key="1">
    <source>
        <dbReference type="SAM" id="Phobius"/>
    </source>
</evidence>
<sequence>MTGRTPVDDRPEPTTTAADLRRALRRYRADPRPLTARLSDLYGQALYVVIVGGLLVSAVNSGLERVATAGPPQAPDLLRWTVLTAALLAVALLCRAAMAVGPVLVSPAARTWLLSSPVDRKRLLAPRFAVLIAAAAVVGAVLGATVSLPSALLGAPIGVLITAALVEAQASRRRTSRARAGITALIGCLAVFTAVLAAVPSLPWPPPVPILLPAGAAFVLATAATWHAHRMLARMTRSALSDGAEVAAVTATATTFLDPALLSGTVVLRQARATGAVRSIRFSGGRRRALLRADLLRHTRHPLGALVFLGLLPVPYLAGHLTAPPVVAVVQLGCLFLVADRFARGLRLVSGSAALRRALGGSDPELRLLHLVLPATTALLWTLATPVVPAGHLALSAVGAVAAVYRGATKPPMAYDSPLLDTPMGTMPIGLIARLLRGPGLLVVVAVVHLSF</sequence>
<feature type="transmembrane region" description="Helical" evidence="1">
    <location>
        <begin position="302"/>
        <end position="319"/>
    </location>
</feature>
<comment type="caution">
    <text evidence="2">The sequence shown here is derived from an EMBL/GenBank/DDBJ whole genome shotgun (WGS) entry which is preliminary data.</text>
</comment>
<dbReference type="Proteomes" id="UP001141259">
    <property type="component" value="Unassembled WGS sequence"/>
</dbReference>
<keyword evidence="1" id="KW-1133">Transmembrane helix</keyword>
<reference evidence="2" key="1">
    <citation type="submission" date="2022-08" db="EMBL/GenBank/DDBJ databases">
        <authorList>
            <person name="Tistechok S."/>
            <person name="Samborskyy M."/>
            <person name="Roman I."/>
        </authorList>
    </citation>
    <scope>NUCLEOTIDE SEQUENCE</scope>
    <source>
        <strain evidence="2">DSM 103496</strain>
    </source>
</reference>
<keyword evidence="3" id="KW-1185">Reference proteome</keyword>
<feature type="transmembrane region" description="Helical" evidence="1">
    <location>
        <begin position="41"/>
        <end position="60"/>
    </location>
</feature>
<feature type="transmembrane region" description="Helical" evidence="1">
    <location>
        <begin position="180"/>
        <end position="202"/>
    </location>
</feature>
<dbReference type="AlphaFoldDB" id="A0A9X2VJ32"/>
<proteinExistence type="predicted"/>